<dbReference type="PROSITE" id="PS00028">
    <property type="entry name" value="ZINC_FINGER_C2H2_1"/>
    <property type="match status" value="1"/>
</dbReference>
<evidence type="ECO:0000313" key="10">
    <source>
        <dbReference type="EMBL" id="CCC72109.1"/>
    </source>
</evidence>
<gene>
    <name evidence="10" type="primary">NCAS0J01300</name>
    <name evidence="10" type="ordered locus">NCAS_0J01300</name>
</gene>
<evidence type="ECO:0000256" key="3">
    <source>
        <dbReference type="ARBA" id="ARBA00022737"/>
    </source>
</evidence>
<dbReference type="GO" id="GO:0000978">
    <property type="term" value="F:RNA polymerase II cis-regulatory region sequence-specific DNA binding"/>
    <property type="evidence" value="ECO:0007669"/>
    <property type="project" value="TreeGrafter"/>
</dbReference>
<dbReference type="PROSITE" id="PS50157">
    <property type="entry name" value="ZINC_FINGER_C2H2_2"/>
    <property type="match status" value="1"/>
</dbReference>
<evidence type="ECO:0000256" key="2">
    <source>
        <dbReference type="ARBA" id="ARBA00022723"/>
    </source>
</evidence>
<reference evidence="10 11" key="1">
    <citation type="journal article" date="2011" name="Proc. Natl. Acad. Sci. U.S.A.">
        <title>Evolutionary erosion of yeast sex chromosomes by mating-type switching accidents.</title>
        <authorList>
            <person name="Gordon J.L."/>
            <person name="Armisen D."/>
            <person name="Proux-Wera E."/>
            <person name="Oheigeartaigh S.S."/>
            <person name="Byrne K.P."/>
            <person name="Wolfe K.H."/>
        </authorList>
    </citation>
    <scope>NUCLEOTIDE SEQUENCE [LARGE SCALE GENOMIC DNA]</scope>
    <source>
        <strain evidence="11">ATCC 76901 / BCRC 22586 / CBS 4309 / NBRC 1992 / NRRL Y-12630</strain>
    </source>
</reference>
<organism evidence="10 11">
    <name type="scientific">Naumovozyma castellii</name>
    <name type="common">Yeast</name>
    <name type="synonym">Saccharomyces castellii</name>
    <dbReference type="NCBI Taxonomy" id="27288"/>
    <lineage>
        <taxon>Eukaryota</taxon>
        <taxon>Fungi</taxon>
        <taxon>Dikarya</taxon>
        <taxon>Ascomycota</taxon>
        <taxon>Saccharomycotina</taxon>
        <taxon>Saccharomycetes</taxon>
        <taxon>Saccharomycetales</taxon>
        <taxon>Saccharomycetaceae</taxon>
        <taxon>Naumovozyma</taxon>
    </lineage>
</organism>
<dbReference type="Gene3D" id="3.30.160.60">
    <property type="entry name" value="Classic Zinc Finger"/>
    <property type="match status" value="1"/>
</dbReference>
<keyword evidence="4 7" id="KW-0863">Zinc-finger</keyword>
<name>G0VKS1_NAUCA</name>
<dbReference type="InterPro" id="IPR050527">
    <property type="entry name" value="Snail/Krueppel_Znf"/>
</dbReference>
<reference key="2">
    <citation type="submission" date="2011-08" db="EMBL/GenBank/DDBJ databases">
        <title>Genome sequence of Naumovozyma castellii.</title>
        <authorList>
            <person name="Gordon J.L."/>
            <person name="Armisen D."/>
            <person name="Proux-Wera E."/>
            <person name="OhEigeartaigh S.S."/>
            <person name="Byrne K.P."/>
            <person name="Wolfe K.H."/>
        </authorList>
    </citation>
    <scope>NUCLEOTIDE SEQUENCE</scope>
    <source>
        <strain>Type strain:CBS 4309</strain>
    </source>
</reference>
<keyword evidence="2" id="KW-0479">Metal-binding</keyword>
<dbReference type="FunFam" id="3.30.160.60:FF:000303">
    <property type="entry name" value="Zinc finger protein 41"/>
    <property type="match status" value="1"/>
</dbReference>
<dbReference type="InterPro" id="IPR036236">
    <property type="entry name" value="Znf_C2H2_sf"/>
</dbReference>
<dbReference type="GO" id="GO:0005634">
    <property type="term" value="C:nucleus"/>
    <property type="evidence" value="ECO:0007669"/>
    <property type="project" value="UniProtKB-SubCell"/>
</dbReference>
<dbReference type="PANTHER" id="PTHR24388:SF54">
    <property type="entry name" value="PROTEIN ESCARGOT"/>
    <property type="match status" value="1"/>
</dbReference>
<evidence type="ECO:0000256" key="8">
    <source>
        <dbReference type="SAM" id="MobiDB-lite"/>
    </source>
</evidence>
<evidence type="ECO:0000259" key="9">
    <source>
        <dbReference type="PROSITE" id="PS50157"/>
    </source>
</evidence>
<keyword evidence="3" id="KW-0677">Repeat</keyword>
<evidence type="ECO:0000256" key="4">
    <source>
        <dbReference type="ARBA" id="ARBA00022771"/>
    </source>
</evidence>
<evidence type="ECO:0000256" key="5">
    <source>
        <dbReference type="ARBA" id="ARBA00022833"/>
    </source>
</evidence>
<feature type="compositionally biased region" description="Basic and acidic residues" evidence="8">
    <location>
        <begin position="96"/>
        <end position="106"/>
    </location>
</feature>
<evidence type="ECO:0000256" key="6">
    <source>
        <dbReference type="ARBA" id="ARBA00023242"/>
    </source>
</evidence>
<protein>
    <recommendedName>
        <fullName evidence="9">C2H2-type domain-containing protein</fullName>
    </recommendedName>
</protein>
<evidence type="ECO:0000313" key="11">
    <source>
        <dbReference type="Proteomes" id="UP000001640"/>
    </source>
</evidence>
<dbReference type="eggNOG" id="KOG1721">
    <property type="taxonomic scope" value="Eukaryota"/>
</dbReference>
<sequence length="435" mass="47799">MENSSINIPSLPPISSFDSLVRAAETKYRNVDADSNDDRNGSPLGKNFTHASMPNYKKTMLPSSRRSGLLSYQLLTSKNNSSASISQDSYASTRTSDVESEAREESIASENSKVGGDLRGKITMTEPLVLPASVPMEMPVAAPIASNAATAIDIPPQLRAETLASVDYMPEITMEDGLHSIYSAAMLSSDSLLKRRRGDIMSPPIPKLKTPTIATNNSNVKSRSVTPAVPAPTNATLINDPLVSAKTKRRKKQCPICSGYYANLTTHKATHLVPEDRPHKCPICQRGFGRNNDLIRHQKRHWKDALPEGKKASGGGAVANGTESAHDHLKSLHQLSGAYKCPYNSTLIQLDMEMYPFKKQLINFETLNCHPSGIFSRGDTFKNHLKALHFQYPAGTKKTERNSVPGNCKHCGKHFANVEVWLHDHVGEECGYRYN</sequence>
<dbReference type="PANTHER" id="PTHR24388">
    <property type="entry name" value="ZINC FINGER PROTEIN"/>
    <property type="match status" value="1"/>
</dbReference>
<feature type="compositionally biased region" description="Low complexity" evidence="8">
    <location>
        <begin position="83"/>
        <end position="92"/>
    </location>
</feature>
<keyword evidence="5" id="KW-0862">Zinc</keyword>
<keyword evidence="11" id="KW-1185">Reference proteome</keyword>
<dbReference type="RefSeq" id="XP_003678447.1">
    <property type="nucleotide sequence ID" value="XM_003678399.1"/>
</dbReference>
<dbReference type="SMART" id="SM00355">
    <property type="entry name" value="ZnF_C2H2"/>
    <property type="match status" value="2"/>
</dbReference>
<dbReference type="KEGG" id="ncs:NCAS_0J01300"/>
<dbReference type="InParanoid" id="G0VKS1"/>
<dbReference type="Proteomes" id="UP000001640">
    <property type="component" value="Chromosome 10"/>
</dbReference>
<dbReference type="HOGENOM" id="CLU_035625_0_1_1"/>
<proteinExistence type="predicted"/>
<dbReference type="GeneID" id="96905806"/>
<feature type="region of interest" description="Disordered" evidence="8">
    <location>
        <begin position="83"/>
        <end position="118"/>
    </location>
</feature>
<feature type="compositionally biased region" description="Polar residues" evidence="8">
    <location>
        <begin position="212"/>
        <end position="225"/>
    </location>
</feature>
<feature type="region of interest" description="Disordered" evidence="8">
    <location>
        <begin position="31"/>
        <end position="62"/>
    </location>
</feature>
<dbReference type="AlphaFoldDB" id="G0VKS1"/>
<evidence type="ECO:0000256" key="1">
    <source>
        <dbReference type="ARBA" id="ARBA00004123"/>
    </source>
</evidence>
<dbReference type="SUPFAM" id="SSF57667">
    <property type="entry name" value="beta-beta-alpha zinc fingers"/>
    <property type="match status" value="1"/>
</dbReference>
<dbReference type="STRING" id="1064592.G0VKS1"/>
<evidence type="ECO:0000256" key="7">
    <source>
        <dbReference type="PROSITE-ProRule" id="PRU00042"/>
    </source>
</evidence>
<dbReference type="InterPro" id="IPR013087">
    <property type="entry name" value="Znf_C2H2_type"/>
</dbReference>
<accession>G0VKS1</accession>
<feature type="region of interest" description="Disordered" evidence="8">
    <location>
        <begin position="303"/>
        <end position="322"/>
    </location>
</feature>
<keyword evidence="6" id="KW-0539">Nucleus</keyword>
<dbReference type="Pfam" id="PF00096">
    <property type="entry name" value="zf-C2H2"/>
    <property type="match status" value="1"/>
</dbReference>
<feature type="compositionally biased region" description="Basic and acidic residues" evidence="8">
    <location>
        <begin position="31"/>
        <end position="40"/>
    </location>
</feature>
<feature type="region of interest" description="Disordered" evidence="8">
    <location>
        <begin position="202"/>
        <end position="228"/>
    </location>
</feature>
<comment type="subcellular location">
    <subcellularLocation>
        <location evidence="1">Nucleus</location>
    </subcellularLocation>
</comment>
<dbReference type="GO" id="GO:0008270">
    <property type="term" value="F:zinc ion binding"/>
    <property type="evidence" value="ECO:0007669"/>
    <property type="project" value="UniProtKB-KW"/>
</dbReference>
<dbReference type="EMBL" id="HE576761">
    <property type="protein sequence ID" value="CCC72109.1"/>
    <property type="molecule type" value="Genomic_DNA"/>
</dbReference>
<feature type="domain" description="C2H2-type" evidence="9">
    <location>
        <begin position="279"/>
        <end position="301"/>
    </location>
</feature>
<dbReference type="GO" id="GO:0000981">
    <property type="term" value="F:DNA-binding transcription factor activity, RNA polymerase II-specific"/>
    <property type="evidence" value="ECO:0007669"/>
    <property type="project" value="TreeGrafter"/>
</dbReference>
<dbReference type="OrthoDB" id="10018191at2759"/>